<dbReference type="SUPFAM" id="SSF51735">
    <property type="entry name" value="NAD(P)-binding Rossmann-fold domains"/>
    <property type="match status" value="1"/>
</dbReference>
<dbReference type="RefSeq" id="XP_003054799.1">
    <property type="nucleotide sequence ID" value="XM_003054753.1"/>
</dbReference>
<gene>
    <name evidence="5" type="ORF">MICPUCDRAFT_61092</name>
</gene>
<dbReference type="GO" id="GO:0016491">
    <property type="term" value="F:oxidoreductase activity"/>
    <property type="evidence" value="ECO:0007669"/>
    <property type="project" value="UniProtKB-KW"/>
</dbReference>
<feature type="region of interest" description="Disordered" evidence="3">
    <location>
        <begin position="14"/>
        <end position="41"/>
    </location>
</feature>
<comment type="similarity">
    <text evidence="1">Belongs to the short-chain dehydrogenases/reductases (SDR) family.</text>
</comment>
<organism evidence="6">
    <name type="scientific">Micromonas pusilla (strain CCMP1545)</name>
    <name type="common">Picoplanktonic green alga</name>
    <dbReference type="NCBI Taxonomy" id="564608"/>
    <lineage>
        <taxon>Eukaryota</taxon>
        <taxon>Viridiplantae</taxon>
        <taxon>Chlorophyta</taxon>
        <taxon>Mamiellophyceae</taxon>
        <taxon>Mamiellales</taxon>
        <taxon>Mamiellaceae</taxon>
        <taxon>Micromonas</taxon>
    </lineage>
</organism>
<dbReference type="OrthoDB" id="498601at2759"/>
<dbReference type="PANTHER" id="PTHR24320:SF280">
    <property type="match status" value="1"/>
</dbReference>
<evidence type="ECO:0000313" key="5">
    <source>
        <dbReference type="EMBL" id="EEH60051.1"/>
    </source>
</evidence>
<sequence>MECFFPNGAPSCWGARDRQPSVPSSSGASSSSSSSSSVSTDYGASSTAEDVTAGLDLTGRVYVVTGGTGAIGAEACRVLISRGASIVLAARDAKRANATVASIEGAAAKVIVQTCDLASMRSVRAFAAAFCALAMPLHGILCAAGIVAEPLFDLTEDGVERHFAINHLSHFLLVHELTNELVRTAASSGVQGRVVLVASSAHHFAYRVRRGVTKPSRGIDFANLNEPFGYTARGAYGQSKVRSIHWFPYDRVGVVNADP</sequence>
<evidence type="ECO:0000256" key="1">
    <source>
        <dbReference type="ARBA" id="ARBA00006484"/>
    </source>
</evidence>
<dbReference type="eggNOG" id="KOG1208">
    <property type="taxonomic scope" value="Eukaryota"/>
</dbReference>
<dbReference type="InterPro" id="IPR057326">
    <property type="entry name" value="KR_dom"/>
</dbReference>
<feature type="domain" description="Ketoreductase" evidence="4">
    <location>
        <begin position="60"/>
        <end position="235"/>
    </location>
</feature>
<evidence type="ECO:0000313" key="6">
    <source>
        <dbReference type="Proteomes" id="UP000001876"/>
    </source>
</evidence>
<evidence type="ECO:0000256" key="2">
    <source>
        <dbReference type="ARBA" id="ARBA00023002"/>
    </source>
</evidence>
<protein>
    <submittedName>
        <fullName evidence="5">Predicted protein</fullName>
    </submittedName>
</protein>
<name>C1MGM2_MICPC</name>
<dbReference type="EMBL" id="GG663735">
    <property type="protein sequence ID" value="EEH60051.1"/>
    <property type="molecule type" value="Genomic_DNA"/>
</dbReference>
<dbReference type="Proteomes" id="UP000001876">
    <property type="component" value="Unassembled WGS sequence"/>
</dbReference>
<dbReference type="InterPro" id="IPR002347">
    <property type="entry name" value="SDR_fam"/>
</dbReference>
<dbReference type="Pfam" id="PF00106">
    <property type="entry name" value="adh_short"/>
    <property type="match status" value="1"/>
</dbReference>
<dbReference type="OMA" id="NPWEGAQ"/>
<dbReference type="PANTHER" id="PTHR24320">
    <property type="entry name" value="RETINOL DEHYDROGENASE"/>
    <property type="match status" value="1"/>
</dbReference>
<proteinExistence type="inferred from homology"/>
<dbReference type="SMART" id="SM00822">
    <property type="entry name" value="PKS_KR"/>
    <property type="match status" value="1"/>
</dbReference>
<dbReference type="GeneID" id="9680604"/>
<accession>C1MGM2</accession>
<evidence type="ECO:0000259" key="4">
    <source>
        <dbReference type="SMART" id="SM00822"/>
    </source>
</evidence>
<dbReference type="STRING" id="564608.C1MGM2"/>
<dbReference type="InterPro" id="IPR036291">
    <property type="entry name" value="NAD(P)-bd_dom_sf"/>
</dbReference>
<dbReference type="AlphaFoldDB" id="C1MGM2"/>
<keyword evidence="2" id="KW-0560">Oxidoreductase</keyword>
<dbReference type="KEGG" id="mpp:MICPUCDRAFT_61092"/>
<dbReference type="Gene3D" id="3.40.50.720">
    <property type="entry name" value="NAD(P)-binding Rossmann-like Domain"/>
    <property type="match status" value="1"/>
</dbReference>
<reference evidence="5 6" key="1">
    <citation type="journal article" date="2009" name="Science">
        <title>Green evolution and dynamic adaptations revealed by genomes of the marine picoeukaryotes Micromonas.</title>
        <authorList>
            <person name="Worden A.Z."/>
            <person name="Lee J.H."/>
            <person name="Mock T."/>
            <person name="Rouze P."/>
            <person name="Simmons M.P."/>
            <person name="Aerts A.L."/>
            <person name="Allen A.E."/>
            <person name="Cuvelier M.L."/>
            <person name="Derelle E."/>
            <person name="Everett M.V."/>
            <person name="Foulon E."/>
            <person name="Grimwood J."/>
            <person name="Gundlach H."/>
            <person name="Henrissat B."/>
            <person name="Napoli C."/>
            <person name="McDonald S.M."/>
            <person name="Parker M.S."/>
            <person name="Rombauts S."/>
            <person name="Salamov A."/>
            <person name="Von Dassow P."/>
            <person name="Badger J.H."/>
            <person name="Coutinho P.M."/>
            <person name="Demir E."/>
            <person name="Dubchak I."/>
            <person name="Gentemann C."/>
            <person name="Eikrem W."/>
            <person name="Gready J.E."/>
            <person name="John U."/>
            <person name="Lanier W."/>
            <person name="Lindquist E.A."/>
            <person name="Lucas S."/>
            <person name="Mayer K.F."/>
            <person name="Moreau H."/>
            <person name="Not F."/>
            <person name="Otillar R."/>
            <person name="Panaud O."/>
            <person name="Pangilinan J."/>
            <person name="Paulsen I."/>
            <person name="Piegu B."/>
            <person name="Poliakov A."/>
            <person name="Robbens S."/>
            <person name="Schmutz J."/>
            <person name="Toulza E."/>
            <person name="Wyss T."/>
            <person name="Zelensky A."/>
            <person name="Zhou K."/>
            <person name="Armbrust E.V."/>
            <person name="Bhattacharya D."/>
            <person name="Goodenough U.W."/>
            <person name="Van de Peer Y."/>
            <person name="Grigoriev I.V."/>
        </authorList>
    </citation>
    <scope>NUCLEOTIDE SEQUENCE [LARGE SCALE GENOMIC DNA]</scope>
    <source>
        <strain evidence="5 6">CCMP1545</strain>
    </source>
</reference>
<evidence type="ECO:0000256" key="3">
    <source>
        <dbReference type="SAM" id="MobiDB-lite"/>
    </source>
</evidence>
<feature type="compositionally biased region" description="Low complexity" evidence="3">
    <location>
        <begin position="20"/>
        <end position="41"/>
    </location>
</feature>
<keyword evidence="6" id="KW-1185">Reference proteome</keyword>